<dbReference type="Gene3D" id="1.20.1740.10">
    <property type="entry name" value="Amino acid/polyamine transporter I"/>
    <property type="match status" value="1"/>
</dbReference>
<dbReference type="Proteomes" id="UP000094285">
    <property type="component" value="Unassembled WGS sequence"/>
</dbReference>
<keyword evidence="2 6" id="KW-0812">Transmembrane</keyword>
<feature type="transmembrane region" description="Helical" evidence="6">
    <location>
        <begin position="185"/>
        <end position="208"/>
    </location>
</feature>
<keyword evidence="8" id="KW-1185">Reference proteome</keyword>
<gene>
    <name evidence="7" type="ORF">CANTADRAFT_91203</name>
</gene>
<dbReference type="OrthoDB" id="5982228at2759"/>
<dbReference type="STRING" id="984487.A0A1E4SE37"/>
<comment type="subcellular location">
    <subcellularLocation>
        <location evidence="1">Membrane</location>
        <topology evidence="1">Multi-pass membrane protein</topology>
    </subcellularLocation>
</comment>
<feature type="transmembrane region" description="Helical" evidence="6">
    <location>
        <begin position="319"/>
        <end position="343"/>
    </location>
</feature>
<evidence type="ECO:0000256" key="4">
    <source>
        <dbReference type="ARBA" id="ARBA00023136"/>
    </source>
</evidence>
<proteinExistence type="predicted"/>
<name>A0A1E4SE37_9ASCO</name>
<feature type="transmembrane region" description="Helical" evidence="6">
    <location>
        <begin position="511"/>
        <end position="530"/>
    </location>
</feature>
<evidence type="ECO:0000256" key="1">
    <source>
        <dbReference type="ARBA" id="ARBA00004141"/>
    </source>
</evidence>
<reference evidence="8" key="1">
    <citation type="submission" date="2016-05" db="EMBL/GenBank/DDBJ databases">
        <title>Comparative genomics of biotechnologically important yeasts.</title>
        <authorList>
            <consortium name="DOE Joint Genome Institute"/>
            <person name="Riley R."/>
            <person name="Haridas S."/>
            <person name="Wolfe K.H."/>
            <person name="Lopes M.R."/>
            <person name="Hittinger C.T."/>
            <person name="Goker M."/>
            <person name="Salamov A."/>
            <person name="Wisecaver J."/>
            <person name="Long T.M."/>
            <person name="Aerts A.L."/>
            <person name="Barry K."/>
            <person name="Choi C."/>
            <person name="Clum A."/>
            <person name="Coughlan A.Y."/>
            <person name="Deshpande S."/>
            <person name="Douglass A.P."/>
            <person name="Hanson S.J."/>
            <person name="Klenk H.-P."/>
            <person name="Labutti K."/>
            <person name="Lapidus A."/>
            <person name="Lindquist E."/>
            <person name="Lipzen A."/>
            <person name="Meier-Kolthoff J.P."/>
            <person name="Ohm R.A."/>
            <person name="Otillar R.P."/>
            <person name="Pangilinan J."/>
            <person name="Peng Y."/>
            <person name="Rokas A."/>
            <person name="Rosa C.A."/>
            <person name="Scheuner C."/>
            <person name="Sibirny A.A."/>
            <person name="Slot J.C."/>
            <person name="Stielow J.B."/>
            <person name="Sun H."/>
            <person name="Kurtzman C.P."/>
            <person name="Blackwell M."/>
            <person name="Grigoriev I.V."/>
            <person name="Jeffries T.W."/>
        </authorList>
    </citation>
    <scope>NUCLEOTIDE SEQUENCE [LARGE SCALE GENOMIC DNA]</scope>
    <source>
        <strain evidence="8">NRRL Y-17324</strain>
    </source>
</reference>
<evidence type="ECO:0000256" key="3">
    <source>
        <dbReference type="ARBA" id="ARBA00022989"/>
    </source>
</evidence>
<evidence type="ECO:0000313" key="8">
    <source>
        <dbReference type="Proteomes" id="UP000094285"/>
    </source>
</evidence>
<feature type="transmembrane region" description="Helical" evidence="6">
    <location>
        <begin position="109"/>
        <end position="132"/>
    </location>
</feature>
<dbReference type="PANTHER" id="PTHR11785">
    <property type="entry name" value="AMINO ACID TRANSPORTER"/>
    <property type="match status" value="1"/>
</dbReference>
<dbReference type="RefSeq" id="XP_020062862.1">
    <property type="nucleotide sequence ID" value="XM_020211787.1"/>
</dbReference>
<dbReference type="GO" id="GO:0015179">
    <property type="term" value="F:L-amino acid transmembrane transporter activity"/>
    <property type="evidence" value="ECO:0007669"/>
    <property type="project" value="TreeGrafter"/>
</dbReference>
<keyword evidence="3 6" id="KW-1133">Transmembrane helix</keyword>
<dbReference type="Pfam" id="PF13520">
    <property type="entry name" value="AA_permease_2"/>
    <property type="match status" value="1"/>
</dbReference>
<dbReference type="EMBL" id="KV453914">
    <property type="protein sequence ID" value="ODV77740.1"/>
    <property type="molecule type" value="Genomic_DNA"/>
</dbReference>
<evidence type="ECO:0000256" key="5">
    <source>
        <dbReference type="SAM" id="MobiDB-lite"/>
    </source>
</evidence>
<dbReference type="InterPro" id="IPR002293">
    <property type="entry name" value="AA/rel_permease1"/>
</dbReference>
<feature type="region of interest" description="Disordered" evidence="5">
    <location>
        <begin position="468"/>
        <end position="502"/>
    </location>
</feature>
<feature type="compositionally biased region" description="Low complexity" evidence="5">
    <location>
        <begin position="492"/>
        <end position="502"/>
    </location>
</feature>
<feature type="transmembrane region" description="Helical" evidence="6">
    <location>
        <begin position="536"/>
        <end position="561"/>
    </location>
</feature>
<feature type="transmembrane region" description="Helical" evidence="6">
    <location>
        <begin position="262"/>
        <end position="289"/>
    </location>
</feature>
<feature type="transmembrane region" description="Helical" evidence="6">
    <location>
        <begin position="152"/>
        <end position="173"/>
    </location>
</feature>
<feature type="transmembrane region" description="Helical" evidence="6">
    <location>
        <begin position="296"/>
        <end position="313"/>
    </location>
</feature>
<feature type="compositionally biased region" description="Basic and acidic residues" evidence="5">
    <location>
        <begin position="476"/>
        <end position="485"/>
    </location>
</feature>
<feature type="transmembrane region" description="Helical" evidence="6">
    <location>
        <begin position="355"/>
        <end position="380"/>
    </location>
</feature>
<protein>
    <submittedName>
        <fullName evidence="7">Amino acid transporter</fullName>
    </submittedName>
</protein>
<dbReference type="GO" id="GO:0016020">
    <property type="term" value="C:membrane"/>
    <property type="evidence" value="ECO:0007669"/>
    <property type="project" value="UniProtKB-SubCell"/>
</dbReference>
<feature type="transmembrane region" description="Helical" evidence="6">
    <location>
        <begin position="392"/>
        <end position="411"/>
    </location>
</feature>
<sequence>MAPTLLPAVLNSGSTAGTHAAVPVSKKLGTLSCISLIVNKIIGTGIFLNPSPIFQYTNGNVGLFLSLFAIGGVVIFCGMLIYLEYALNLPFRNGGEKNYLLRVFNHPKGLAGCVYAFSIVILGFSSGNSYAFGKYVLFALTDHQEGDADSDISPSLVKLVGVACISFCILLHIRYPSQGTRLFNFLGIFKLLILVLIIMIGLFVYVGLVDVPPTDNFTDMWKFHNNESPNSYSIAVGLLEVIYSFKGWENVNYVLNEINDPYHVLTIAAPAAVLLTTVLYFLVLLAYLVVIPKEEILSSGVLIAGIFFNKVFGQSVTSRLLPILISLSNLGNVLVVSFAHGMVNQELALNNYIPFSAFFLDLNNSLLLHWFITVFILVAPPSAEIYEFIVNLYIYPGTWINVFLTAGLIYLKLNRKKESWAEFNPRDMDFEMEDESYKSHPSYQLIDQHENPEDPKVSTSSILNEAHSNDFEESQESPHQRHQTETDSLLNSSIESASAPPSSKKIISAPYICVVIFLLTNLFLALFPFVPPPNAALLAIPYWCFPVLGCTVLLSGAVFFYTRPFINSWLGLDPRSIKYEEEFYN</sequence>
<dbReference type="AlphaFoldDB" id="A0A1E4SE37"/>
<dbReference type="InterPro" id="IPR050598">
    <property type="entry name" value="AminoAcid_Transporter"/>
</dbReference>
<evidence type="ECO:0000256" key="6">
    <source>
        <dbReference type="SAM" id="Phobius"/>
    </source>
</evidence>
<feature type="transmembrane region" description="Helical" evidence="6">
    <location>
        <begin position="61"/>
        <end position="83"/>
    </location>
</feature>
<keyword evidence="4 6" id="KW-0472">Membrane</keyword>
<accession>A0A1E4SE37</accession>
<dbReference type="GeneID" id="30985923"/>
<evidence type="ECO:0000256" key="2">
    <source>
        <dbReference type="ARBA" id="ARBA00022692"/>
    </source>
</evidence>
<organism evidence="7 8">
    <name type="scientific">Suhomyces tanzawaensis NRRL Y-17324</name>
    <dbReference type="NCBI Taxonomy" id="984487"/>
    <lineage>
        <taxon>Eukaryota</taxon>
        <taxon>Fungi</taxon>
        <taxon>Dikarya</taxon>
        <taxon>Ascomycota</taxon>
        <taxon>Saccharomycotina</taxon>
        <taxon>Pichiomycetes</taxon>
        <taxon>Debaryomycetaceae</taxon>
        <taxon>Suhomyces</taxon>
    </lineage>
</organism>
<dbReference type="PANTHER" id="PTHR11785:SF382">
    <property type="entry name" value="LOW-AFFINITY METHIONINE PERMEASE"/>
    <property type="match status" value="1"/>
</dbReference>
<evidence type="ECO:0000313" key="7">
    <source>
        <dbReference type="EMBL" id="ODV77740.1"/>
    </source>
</evidence>